<protein>
    <submittedName>
        <fullName evidence="1">Uncharacterized protein</fullName>
    </submittedName>
</protein>
<organism evidence="1 2">
    <name type="scientific">Candidatus Deianiraea vastatrix</name>
    <dbReference type="NCBI Taxonomy" id="2163644"/>
    <lineage>
        <taxon>Bacteria</taxon>
        <taxon>Pseudomonadati</taxon>
        <taxon>Pseudomonadota</taxon>
        <taxon>Alphaproteobacteria</taxon>
        <taxon>Rickettsiales</taxon>
        <taxon>Candidatus Deianiraeaceae</taxon>
        <taxon>Candidatus Deianiraea</taxon>
    </lineage>
</organism>
<dbReference type="AlphaFoldDB" id="A0A5B8XIS3"/>
<sequence length="169" mass="19945">MFLNVNTCMLFRDIFSKGTIAMIVTMTMSVAYNSWQEKTHTNCELKDFEFVDFISRNQVEFNILDDRKLVKRPIKVTIPKAYFPLNKTGVGCEAIAFETMKHKLRNAINTSNPTLFLKSCMSRDEETTGEIYINDKKFFLDLITSKKIPKPRKWYHIFRKKIDWCDYIS</sequence>
<name>A0A5B8XIS3_9RICK</name>
<dbReference type="EMBL" id="CP029077">
    <property type="protein sequence ID" value="QED23537.1"/>
    <property type="molecule type" value="Genomic_DNA"/>
</dbReference>
<accession>A0A5B8XIS3</accession>
<proteinExistence type="predicted"/>
<reference evidence="1 2" key="1">
    <citation type="journal article" date="2019" name="ISME J.">
        <title>Deianiraea, an extracellular bacterium associated with the ciliate Paramecium, suggests an alternative scenario for the evolution of Rickettsiales.</title>
        <authorList>
            <person name="Castelli M."/>
            <person name="Sabaneyeva E."/>
            <person name="Lanzoni O."/>
            <person name="Lebedeva N."/>
            <person name="Floriano A.M."/>
            <person name="Gaiarsa S."/>
            <person name="Benken K."/>
            <person name="Modeo L."/>
            <person name="Bandi C."/>
            <person name="Potekhin A."/>
            <person name="Sassera D."/>
            <person name="Petroni G."/>
        </authorList>
    </citation>
    <scope>NUCLEOTIDE SEQUENCE [LARGE SCALE GENOMIC DNA]</scope>
    <source>
        <strain evidence="1">CyL4-1</strain>
    </source>
</reference>
<gene>
    <name evidence="1" type="ORF">Deia_00747</name>
</gene>
<dbReference type="RefSeq" id="WP_146820803.1">
    <property type="nucleotide sequence ID" value="NZ_CP029077.1"/>
</dbReference>
<keyword evidence="2" id="KW-1185">Reference proteome</keyword>
<evidence type="ECO:0000313" key="2">
    <source>
        <dbReference type="Proteomes" id="UP000321934"/>
    </source>
</evidence>
<evidence type="ECO:0000313" key="1">
    <source>
        <dbReference type="EMBL" id="QED23537.1"/>
    </source>
</evidence>
<dbReference type="Proteomes" id="UP000321934">
    <property type="component" value="Chromosome"/>
</dbReference>